<protein>
    <submittedName>
        <fullName evidence="2">Glyoxalase/bleomycin resistance protein/dioxygenase</fullName>
    </submittedName>
</protein>
<dbReference type="InterPro" id="IPR029068">
    <property type="entry name" value="Glyas_Bleomycin-R_OHBP_Dase"/>
</dbReference>
<dbReference type="HOGENOM" id="CLU_140387_0_0_0"/>
<keyword evidence="2" id="KW-0223">Dioxygenase</keyword>
<dbReference type="Gene3D" id="3.10.180.10">
    <property type="entry name" value="2,3-Dihydroxybiphenyl 1,2-Dioxygenase, domain 1"/>
    <property type="match status" value="1"/>
</dbReference>
<dbReference type="KEGG" id="ttr:Tter_0339"/>
<gene>
    <name evidence="2" type="ordered locus">Tter_0339</name>
</gene>
<evidence type="ECO:0000313" key="2">
    <source>
        <dbReference type="EMBL" id="ACZ41261.1"/>
    </source>
</evidence>
<accession>D1CEA5</accession>
<name>D1CEA5_THET1</name>
<dbReference type="SUPFAM" id="SSF54593">
    <property type="entry name" value="Glyoxalase/Bleomycin resistance protein/Dihydroxybiphenyl dioxygenase"/>
    <property type="match status" value="1"/>
</dbReference>
<dbReference type="GO" id="GO:0051213">
    <property type="term" value="F:dioxygenase activity"/>
    <property type="evidence" value="ECO:0007669"/>
    <property type="project" value="UniProtKB-KW"/>
</dbReference>
<dbReference type="InterPro" id="IPR037523">
    <property type="entry name" value="VOC_core"/>
</dbReference>
<evidence type="ECO:0000259" key="1">
    <source>
        <dbReference type="PROSITE" id="PS51819"/>
    </source>
</evidence>
<keyword evidence="2" id="KW-0560">Oxidoreductase</keyword>
<dbReference type="Proteomes" id="UP000000323">
    <property type="component" value="Chromosome 1"/>
</dbReference>
<dbReference type="PROSITE" id="PS51819">
    <property type="entry name" value="VOC"/>
    <property type="match status" value="1"/>
</dbReference>
<dbReference type="Pfam" id="PF00903">
    <property type="entry name" value="Glyoxalase"/>
    <property type="match status" value="1"/>
</dbReference>
<evidence type="ECO:0000313" key="3">
    <source>
        <dbReference type="Proteomes" id="UP000000323"/>
    </source>
</evidence>
<dbReference type="STRING" id="525904.Tter_0339"/>
<sequence>MSIAIHHVQIAIPKGGEDKAREFYSQILLLTEVPKPPTLASRGGIWFSTGNLELHLGIDPNFSPSTKAHVAFLVDDLDGIKHRLLQYGVKVIDDHLLPGFHRFYTEDPFGNRIEILQVQEEKA</sequence>
<dbReference type="PANTHER" id="PTHR39175">
    <property type="entry name" value="FAMILY PROTEIN, PUTATIVE (AFU_ORTHOLOGUE AFUA_3G15060)-RELATED"/>
    <property type="match status" value="1"/>
</dbReference>
<proteinExistence type="predicted"/>
<dbReference type="eggNOG" id="COG0346">
    <property type="taxonomic scope" value="Bacteria"/>
</dbReference>
<feature type="domain" description="VOC" evidence="1">
    <location>
        <begin position="4"/>
        <end position="118"/>
    </location>
</feature>
<dbReference type="PANTHER" id="PTHR39175:SF1">
    <property type="entry name" value="FAMILY PROTEIN, PUTATIVE (AFU_ORTHOLOGUE AFUA_3G15060)-RELATED"/>
    <property type="match status" value="1"/>
</dbReference>
<dbReference type="AlphaFoldDB" id="D1CEA5"/>
<dbReference type="InterPro" id="IPR004360">
    <property type="entry name" value="Glyas_Fos-R_dOase_dom"/>
</dbReference>
<dbReference type="RefSeq" id="WP_012874296.1">
    <property type="nucleotide sequence ID" value="NC_013525.1"/>
</dbReference>
<dbReference type="EMBL" id="CP001825">
    <property type="protein sequence ID" value="ACZ41261.1"/>
    <property type="molecule type" value="Genomic_DNA"/>
</dbReference>
<dbReference type="OrthoDB" id="9813630at2"/>
<reference evidence="3" key="1">
    <citation type="journal article" date="2010" name="Stand. Genomic Sci.">
        <title>Complete genome sequence of 'Thermobaculum terrenum' type strain (YNP1).</title>
        <authorList>
            <person name="Kiss H."/>
            <person name="Cleland D."/>
            <person name="Lapidus A."/>
            <person name="Lucas S."/>
            <person name="Glavina Del Rio T."/>
            <person name="Nolan M."/>
            <person name="Tice H."/>
            <person name="Han C."/>
            <person name="Goodwin L."/>
            <person name="Pitluck S."/>
            <person name="Liolios K."/>
            <person name="Ivanova N."/>
            <person name="Mavromatis K."/>
            <person name="Ovchinnikova G."/>
            <person name="Pati A."/>
            <person name="Chen A."/>
            <person name="Palaniappan K."/>
            <person name="Land M."/>
            <person name="Hauser L."/>
            <person name="Chang Y."/>
            <person name="Jeffries C."/>
            <person name="Lu M."/>
            <person name="Brettin T."/>
            <person name="Detter J."/>
            <person name="Goker M."/>
            <person name="Tindall B."/>
            <person name="Beck B."/>
            <person name="McDermott T."/>
            <person name="Woyke T."/>
            <person name="Bristow J."/>
            <person name="Eisen J."/>
            <person name="Markowitz V."/>
            <person name="Hugenholtz P."/>
            <person name="Kyrpides N."/>
            <person name="Klenk H."/>
            <person name="Cheng J."/>
        </authorList>
    </citation>
    <scope>NUCLEOTIDE SEQUENCE [LARGE SCALE GENOMIC DNA]</scope>
    <source>
        <strain evidence="3">ATCC BAA-798 / YNP1</strain>
    </source>
</reference>
<keyword evidence="3" id="KW-1185">Reference proteome</keyword>
<organism evidence="2 3">
    <name type="scientific">Thermobaculum terrenum (strain ATCC BAA-798 / CCMEE 7001 / YNP1)</name>
    <dbReference type="NCBI Taxonomy" id="525904"/>
    <lineage>
        <taxon>Bacteria</taxon>
        <taxon>Bacillati</taxon>
        <taxon>Chloroflexota</taxon>
        <taxon>Chloroflexia</taxon>
        <taxon>Candidatus Thermobaculales</taxon>
        <taxon>Candidatus Thermobaculaceae</taxon>
        <taxon>Thermobaculum</taxon>
    </lineage>
</organism>